<dbReference type="Proteomes" id="UP001576774">
    <property type="component" value="Unassembled WGS sequence"/>
</dbReference>
<proteinExistence type="predicted"/>
<sequence>MTTEKPNFQAILSELSELGVNHVGLAAKLEQIRLQSIAGWEQEKVATRSETGKVDLLEKYPEIAARCIALQFQIFQDAMNRANDTQTETDVSFTVNVLPLEEENR</sequence>
<gene>
    <name evidence="1" type="ORF">ACE1CC_08395</name>
</gene>
<accession>A0ABV4X287</accession>
<dbReference type="RefSeq" id="WP_413270019.1">
    <property type="nucleotide sequence ID" value="NZ_JBHFNQ010000064.1"/>
</dbReference>
<evidence type="ECO:0000313" key="2">
    <source>
        <dbReference type="Proteomes" id="UP001576774"/>
    </source>
</evidence>
<evidence type="ECO:0000313" key="1">
    <source>
        <dbReference type="EMBL" id="MFB2876901.1"/>
    </source>
</evidence>
<reference evidence="1 2" key="1">
    <citation type="submission" date="2024-09" db="EMBL/GenBank/DDBJ databases">
        <title>Floridaenema gen nov. (Aerosakkonemataceae, Aerosakkonematales ord. nov., Cyanobacteria) from benthic tropical and subtropical fresh waters, with the description of four new species.</title>
        <authorList>
            <person name="Moretto J.A."/>
            <person name="Berthold D.E."/>
            <person name="Lefler F.W."/>
            <person name="Huang I.-S."/>
            <person name="Laughinghouse H. IV."/>
        </authorList>
    </citation>
    <scope>NUCLEOTIDE SEQUENCE [LARGE SCALE GENOMIC DNA]</scope>
    <source>
        <strain evidence="1 2">BLCC-F46</strain>
    </source>
</reference>
<name>A0ABV4X287_9CYAN</name>
<comment type="caution">
    <text evidence="1">The sequence shown here is derived from an EMBL/GenBank/DDBJ whole genome shotgun (WGS) entry which is preliminary data.</text>
</comment>
<protein>
    <recommendedName>
        <fullName evidence="3">Transcriptional regulator</fullName>
    </recommendedName>
</protein>
<evidence type="ECO:0008006" key="3">
    <source>
        <dbReference type="Google" id="ProtNLM"/>
    </source>
</evidence>
<keyword evidence="2" id="KW-1185">Reference proteome</keyword>
<dbReference type="EMBL" id="JBHFNQ010000064">
    <property type="protein sequence ID" value="MFB2876901.1"/>
    <property type="molecule type" value="Genomic_DNA"/>
</dbReference>
<organism evidence="1 2">
    <name type="scientific">Floridaenema aerugineum BLCC-F46</name>
    <dbReference type="NCBI Taxonomy" id="3153654"/>
    <lineage>
        <taxon>Bacteria</taxon>
        <taxon>Bacillati</taxon>
        <taxon>Cyanobacteriota</taxon>
        <taxon>Cyanophyceae</taxon>
        <taxon>Oscillatoriophycideae</taxon>
        <taxon>Aerosakkonematales</taxon>
        <taxon>Aerosakkonemataceae</taxon>
        <taxon>Floridanema</taxon>
        <taxon>Floridanema aerugineum</taxon>
    </lineage>
</organism>